<gene>
    <name evidence="2" type="ORF">JZ751_013268</name>
</gene>
<reference evidence="2" key="1">
    <citation type="thesis" date="2021" institute="BYU ScholarsArchive" country="Provo, UT, USA">
        <title>Applications of and Algorithms for Genome Assembly and Genomic Analyses with an Emphasis on Marine Teleosts.</title>
        <authorList>
            <person name="Pickett B.D."/>
        </authorList>
    </citation>
    <scope>NUCLEOTIDE SEQUENCE</scope>
    <source>
        <strain evidence="2">HI-2016</strain>
    </source>
</reference>
<dbReference type="EMBL" id="JAFBMS010000022">
    <property type="protein sequence ID" value="KAG9343882.1"/>
    <property type="molecule type" value="Genomic_DNA"/>
</dbReference>
<evidence type="ECO:0000313" key="3">
    <source>
        <dbReference type="Proteomes" id="UP000824540"/>
    </source>
</evidence>
<comment type="caution">
    <text evidence="2">The sequence shown here is derived from an EMBL/GenBank/DDBJ whole genome shotgun (WGS) entry which is preliminary data.</text>
</comment>
<organism evidence="2 3">
    <name type="scientific">Albula glossodonta</name>
    <name type="common">roundjaw bonefish</name>
    <dbReference type="NCBI Taxonomy" id="121402"/>
    <lineage>
        <taxon>Eukaryota</taxon>
        <taxon>Metazoa</taxon>
        <taxon>Chordata</taxon>
        <taxon>Craniata</taxon>
        <taxon>Vertebrata</taxon>
        <taxon>Euteleostomi</taxon>
        <taxon>Actinopterygii</taxon>
        <taxon>Neopterygii</taxon>
        <taxon>Teleostei</taxon>
        <taxon>Albuliformes</taxon>
        <taxon>Albulidae</taxon>
        <taxon>Albula</taxon>
    </lineage>
</organism>
<protein>
    <submittedName>
        <fullName evidence="2">Uncharacterized protein</fullName>
    </submittedName>
</protein>
<dbReference type="AlphaFoldDB" id="A0A8T2P2M3"/>
<feature type="region of interest" description="Disordered" evidence="1">
    <location>
        <begin position="40"/>
        <end position="81"/>
    </location>
</feature>
<accession>A0A8T2P2M3</accession>
<dbReference type="Proteomes" id="UP000824540">
    <property type="component" value="Unassembled WGS sequence"/>
</dbReference>
<sequence>MRGFWQMKEVLSVSQSGLDLVTFLQARWKHFQELKLRKSGVNYTPQSPPKHAHHRVLPAQGQNPFTGRGTEIETDRSSPELMSTEPIKQMSKMTQNLELFAVTFVLGRNPPICPLLLSHLQIVSRILKTI</sequence>
<keyword evidence="3" id="KW-1185">Reference proteome</keyword>
<evidence type="ECO:0000313" key="2">
    <source>
        <dbReference type="EMBL" id="KAG9343882.1"/>
    </source>
</evidence>
<name>A0A8T2P2M3_9TELE</name>
<evidence type="ECO:0000256" key="1">
    <source>
        <dbReference type="SAM" id="MobiDB-lite"/>
    </source>
</evidence>
<proteinExistence type="predicted"/>
<feature type="non-terminal residue" evidence="2">
    <location>
        <position position="130"/>
    </location>
</feature>